<dbReference type="Proteomes" id="UP001596417">
    <property type="component" value="Unassembled WGS sequence"/>
</dbReference>
<evidence type="ECO:0000256" key="2">
    <source>
        <dbReference type="SAM" id="Phobius"/>
    </source>
</evidence>
<proteinExistence type="predicted"/>
<evidence type="ECO:0000313" key="3">
    <source>
        <dbReference type="EMBL" id="MFC7189835.1"/>
    </source>
</evidence>
<keyword evidence="2" id="KW-0812">Transmembrane</keyword>
<evidence type="ECO:0000256" key="1">
    <source>
        <dbReference type="SAM" id="MobiDB-lite"/>
    </source>
</evidence>
<reference evidence="3 4" key="1">
    <citation type="journal article" date="2019" name="Int. J. Syst. Evol. Microbiol.">
        <title>The Global Catalogue of Microorganisms (GCM) 10K type strain sequencing project: providing services to taxonomists for standard genome sequencing and annotation.</title>
        <authorList>
            <consortium name="The Broad Institute Genomics Platform"/>
            <consortium name="The Broad Institute Genome Sequencing Center for Infectious Disease"/>
            <person name="Wu L."/>
            <person name="Ma J."/>
        </authorList>
    </citation>
    <scope>NUCLEOTIDE SEQUENCE [LARGE SCALE GENOMIC DNA]</scope>
    <source>
        <strain evidence="3 4">RDMS1</strain>
    </source>
</reference>
<comment type="caution">
    <text evidence="3">The sequence shown here is derived from an EMBL/GenBank/DDBJ whole genome shotgun (WGS) entry which is preliminary data.</text>
</comment>
<sequence>MPRGCSRIADIEQRGEQEMGNLWTGTVTLAVLLAAIVAVPATVAAQDEQTFVVVQGSECVQITPLGDGTQSVENFYDYRSTTTTARGQYTSYGTRDIQLSQTSQVFVYAGSEGLSLVFLHDRFGDDDGGFAATADISGLPTDGEWAIEDDSYTNRDDVFRHSATSSHIEWVSNGNRTDGGAFRGLGSSNYRTISVDIAFNDESNRYPFDEWQGSPSQNQLEEWVVRSGSGETTELDMDEPIEISPGTCSGGISTFTPTETATSTSTPTMSASAETDSDQSSTAAPIQADESTESGGAGVMSNNTVNDLGVGVATVLAAIVVLLALLALVRQN</sequence>
<accession>A0ABD5YQQ7</accession>
<keyword evidence="2" id="KW-1133">Transmembrane helix</keyword>
<feature type="compositionally biased region" description="Low complexity" evidence="1">
    <location>
        <begin position="257"/>
        <end position="274"/>
    </location>
</feature>
<name>A0ABD5YQQ7_9EURY</name>
<feature type="transmembrane region" description="Helical" evidence="2">
    <location>
        <begin position="21"/>
        <end position="43"/>
    </location>
</feature>
<keyword evidence="2" id="KW-0472">Membrane</keyword>
<feature type="transmembrane region" description="Helical" evidence="2">
    <location>
        <begin position="308"/>
        <end position="329"/>
    </location>
</feature>
<gene>
    <name evidence="3" type="ORF">ACFQL7_08165</name>
</gene>
<protein>
    <submittedName>
        <fullName evidence="3">Cell surface glycoprotein related protein</fullName>
    </submittedName>
</protein>
<dbReference type="EMBL" id="JBHTAX010000001">
    <property type="protein sequence ID" value="MFC7189835.1"/>
    <property type="molecule type" value="Genomic_DNA"/>
</dbReference>
<dbReference type="AlphaFoldDB" id="A0ABD5YQQ7"/>
<dbReference type="RefSeq" id="WP_390205252.1">
    <property type="nucleotide sequence ID" value="NZ_JBHSZC010000001.1"/>
</dbReference>
<evidence type="ECO:0000313" key="4">
    <source>
        <dbReference type="Proteomes" id="UP001596417"/>
    </source>
</evidence>
<keyword evidence="4" id="KW-1185">Reference proteome</keyword>
<organism evidence="3 4">
    <name type="scientific">Halocatena marina</name>
    <dbReference type="NCBI Taxonomy" id="2934937"/>
    <lineage>
        <taxon>Archaea</taxon>
        <taxon>Methanobacteriati</taxon>
        <taxon>Methanobacteriota</taxon>
        <taxon>Stenosarchaea group</taxon>
        <taxon>Halobacteria</taxon>
        <taxon>Halobacteriales</taxon>
        <taxon>Natronomonadaceae</taxon>
        <taxon>Halocatena</taxon>
    </lineage>
</organism>
<feature type="region of interest" description="Disordered" evidence="1">
    <location>
        <begin position="257"/>
        <end position="298"/>
    </location>
</feature>